<accession>A0A4P7AGY1</accession>
<evidence type="ECO:0000313" key="4">
    <source>
        <dbReference type="Proteomes" id="UP000294309"/>
    </source>
</evidence>
<keyword evidence="2" id="KW-0812">Transmembrane</keyword>
<proteinExistence type="predicted"/>
<gene>
    <name evidence="3" type="ORF">SGLAD_v1c02080</name>
</gene>
<feature type="region of interest" description="Disordered" evidence="1">
    <location>
        <begin position="231"/>
        <end position="250"/>
    </location>
</feature>
<evidence type="ECO:0000256" key="1">
    <source>
        <dbReference type="SAM" id="MobiDB-lite"/>
    </source>
</evidence>
<dbReference type="EMBL" id="CP038013">
    <property type="protein sequence ID" value="QBQ07407.1"/>
    <property type="molecule type" value="Genomic_DNA"/>
</dbReference>
<dbReference type="RefSeq" id="WP_134297201.1">
    <property type="nucleotide sequence ID" value="NZ_CP038013.1"/>
</dbReference>
<dbReference type="Proteomes" id="UP000294309">
    <property type="component" value="Chromosome"/>
</dbReference>
<keyword evidence="4" id="KW-1185">Reference proteome</keyword>
<keyword evidence="2" id="KW-0472">Membrane</keyword>
<protein>
    <recommendedName>
        <fullName evidence="5">Transmembrane protein</fullName>
    </recommendedName>
</protein>
<name>A0A4P7AGY1_9MOLU</name>
<feature type="transmembrane region" description="Helical" evidence="2">
    <location>
        <begin position="7"/>
        <end position="27"/>
    </location>
</feature>
<organism evidence="3 4">
    <name type="scientific">Spiroplasma gladiatoris</name>
    <dbReference type="NCBI Taxonomy" id="2143"/>
    <lineage>
        <taxon>Bacteria</taxon>
        <taxon>Bacillati</taxon>
        <taxon>Mycoplasmatota</taxon>
        <taxon>Mollicutes</taxon>
        <taxon>Entomoplasmatales</taxon>
        <taxon>Spiroplasmataceae</taxon>
        <taxon>Spiroplasma</taxon>
    </lineage>
</organism>
<dbReference type="OrthoDB" id="389749at2"/>
<evidence type="ECO:0000256" key="2">
    <source>
        <dbReference type="SAM" id="Phobius"/>
    </source>
</evidence>
<feature type="transmembrane region" description="Helical" evidence="2">
    <location>
        <begin position="47"/>
        <end position="68"/>
    </location>
</feature>
<sequence length="300" mass="33273">MKKIRIWKFVISFIIMMTTILLVPFLTITYTSTGFKLGYQTSQISKLTITLIAISTIYFLLNTIANAFERKAGKIIAVIAAIIGFGLITLLSIYSFTAIDTSGLARQEVKIFLSIPCITLIAIDTGLNIFYSSVDLQQTTTVVQQVVSAEINKDLGQQQMMNLSGVEIQDSTALKARIQQMQGGLSKSYDEAIEEIEKTGALNGINIGSILKDDDEPVKITPITVEEVKHNSKSLNEENNNKKINDQEEYNPFIDDPLAKLYDSDYESLKSTSLSRSESSVAGGFKFLSKKAQRDEENSH</sequence>
<dbReference type="AlphaFoldDB" id="A0A4P7AGY1"/>
<feature type="compositionally biased region" description="Low complexity" evidence="1">
    <location>
        <begin position="269"/>
        <end position="280"/>
    </location>
</feature>
<feature type="compositionally biased region" description="Basic and acidic residues" evidence="1">
    <location>
        <begin position="231"/>
        <end position="246"/>
    </location>
</feature>
<feature type="transmembrane region" description="Helical" evidence="2">
    <location>
        <begin position="111"/>
        <end position="131"/>
    </location>
</feature>
<keyword evidence="2" id="KW-1133">Transmembrane helix</keyword>
<dbReference type="KEGG" id="sgq:SGLAD_v1c02080"/>
<feature type="region of interest" description="Disordered" evidence="1">
    <location>
        <begin position="269"/>
        <end position="300"/>
    </location>
</feature>
<evidence type="ECO:0000313" key="3">
    <source>
        <dbReference type="EMBL" id="QBQ07407.1"/>
    </source>
</evidence>
<evidence type="ECO:0008006" key="5">
    <source>
        <dbReference type="Google" id="ProtNLM"/>
    </source>
</evidence>
<feature type="transmembrane region" description="Helical" evidence="2">
    <location>
        <begin position="75"/>
        <end position="99"/>
    </location>
</feature>
<reference evidence="3 4" key="1">
    <citation type="submission" date="2019-03" db="EMBL/GenBank/DDBJ databases">
        <title>Complete genome sequence of Spiroplasma gladiatoris TG-1 (DSM 22552).</title>
        <authorList>
            <person name="Lin Y.-C."/>
            <person name="Chou L."/>
            <person name="Kuo C.-H."/>
        </authorList>
    </citation>
    <scope>NUCLEOTIDE SEQUENCE [LARGE SCALE GENOMIC DNA]</scope>
    <source>
        <strain evidence="3 4">TG-1</strain>
    </source>
</reference>